<keyword evidence="6 8" id="KW-1133">Transmembrane helix</keyword>
<evidence type="ECO:0000256" key="1">
    <source>
        <dbReference type="ARBA" id="ARBA00004651"/>
    </source>
</evidence>
<dbReference type="Proteomes" id="UP000070810">
    <property type="component" value="Unassembled WGS sequence"/>
</dbReference>
<protein>
    <submittedName>
        <fullName evidence="10">Polyamine ABC transporter permease</fullName>
    </submittedName>
</protein>
<dbReference type="OrthoDB" id="9808619at2"/>
<comment type="caution">
    <text evidence="10">The sequence shown here is derived from an EMBL/GenBank/DDBJ whole genome shotgun (WGS) entry which is preliminary data.</text>
</comment>
<evidence type="ECO:0000256" key="4">
    <source>
        <dbReference type="ARBA" id="ARBA00022475"/>
    </source>
</evidence>
<name>A0A147ER09_9MICO</name>
<evidence type="ECO:0000259" key="9">
    <source>
        <dbReference type="PROSITE" id="PS50928"/>
    </source>
</evidence>
<keyword evidence="5 8" id="KW-0812">Transmembrane</keyword>
<evidence type="ECO:0000256" key="8">
    <source>
        <dbReference type="RuleBase" id="RU363032"/>
    </source>
</evidence>
<evidence type="ECO:0000256" key="6">
    <source>
        <dbReference type="ARBA" id="ARBA00022989"/>
    </source>
</evidence>
<evidence type="ECO:0000256" key="2">
    <source>
        <dbReference type="ARBA" id="ARBA00007069"/>
    </source>
</evidence>
<comment type="subcellular location">
    <subcellularLocation>
        <location evidence="1 8">Cell membrane</location>
        <topology evidence="1 8">Multi-pass membrane protein</topology>
    </subcellularLocation>
</comment>
<organism evidence="10 11">
    <name type="scientific">Leucobacter chromiiresistens</name>
    <dbReference type="NCBI Taxonomy" id="1079994"/>
    <lineage>
        <taxon>Bacteria</taxon>
        <taxon>Bacillati</taxon>
        <taxon>Actinomycetota</taxon>
        <taxon>Actinomycetes</taxon>
        <taxon>Micrococcales</taxon>
        <taxon>Microbacteriaceae</taxon>
        <taxon>Leucobacter</taxon>
    </lineage>
</organism>
<keyword evidence="4" id="KW-1003">Cell membrane</keyword>
<evidence type="ECO:0000256" key="5">
    <source>
        <dbReference type="ARBA" id="ARBA00022692"/>
    </source>
</evidence>
<dbReference type="GO" id="GO:0055085">
    <property type="term" value="P:transmembrane transport"/>
    <property type="evidence" value="ECO:0007669"/>
    <property type="project" value="InterPro"/>
</dbReference>
<feature type="domain" description="ABC transmembrane type-1" evidence="9">
    <location>
        <begin position="86"/>
        <end position="292"/>
    </location>
</feature>
<feature type="transmembrane region" description="Helical" evidence="8">
    <location>
        <begin position="171"/>
        <end position="194"/>
    </location>
</feature>
<dbReference type="RefSeq" id="WP_082677858.1">
    <property type="nucleotide sequence ID" value="NZ_LDRK01000012.1"/>
</dbReference>
<feature type="transmembrane region" description="Helical" evidence="8">
    <location>
        <begin position="215"/>
        <end position="240"/>
    </location>
</feature>
<evidence type="ECO:0000313" key="10">
    <source>
        <dbReference type="EMBL" id="KTR86943.1"/>
    </source>
</evidence>
<dbReference type="CDD" id="cd06261">
    <property type="entry name" value="TM_PBP2"/>
    <property type="match status" value="1"/>
</dbReference>
<evidence type="ECO:0000256" key="7">
    <source>
        <dbReference type="ARBA" id="ARBA00023136"/>
    </source>
</evidence>
<keyword evidence="11" id="KW-1185">Reference proteome</keyword>
<dbReference type="Pfam" id="PF00528">
    <property type="entry name" value="BPD_transp_1"/>
    <property type="match status" value="1"/>
</dbReference>
<accession>A0A147ER09</accession>
<keyword evidence="7 8" id="KW-0472">Membrane</keyword>
<evidence type="ECO:0000313" key="11">
    <source>
        <dbReference type="Proteomes" id="UP000070810"/>
    </source>
</evidence>
<dbReference type="InterPro" id="IPR000515">
    <property type="entry name" value="MetI-like"/>
</dbReference>
<gene>
    <name evidence="10" type="ORF">NS354_02400</name>
</gene>
<evidence type="ECO:0000256" key="3">
    <source>
        <dbReference type="ARBA" id="ARBA00022448"/>
    </source>
</evidence>
<feature type="transmembrane region" description="Helical" evidence="8">
    <location>
        <begin position="26"/>
        <end position="51"/>
    </location>
</feature>
<dbReference type="InterPro" id="IPR035906">
    <property type="entry name" value="MetI-like_sf"/>
</dbReference>
<dbReference type="PANTHER" id="PTHR42929:SF5">
    <property type="entry name" value="ABC TRANSPORTER PERMEASE PROTEIN"/>
    <property type="match status" value="1"/>
</dbReference>
<dbReference type="Gene3D" id="1.10.3720.10">
    <property type="entry name" value="MetI-like"/>
    <property type="match status" value="1"/>
</dbReference>
<dbReference type="GO" id="GO:0005886">
    <property type="term" value="C:plasma membrane"/>
    <property type="evidence" value="ECO:0007669"/>
    <property type="project" value="UniProtKB-SubCell"/>
</dbReference>
<sequence length="301" mass="32153">MTATHTNTELISVGMKSNRARNRSRLSAYGLVLPGVIGLFASFLVPLFVMIRMSLNENGSGGQLIETFTLASYRKALADPFYWEVVGNTLMLGLVCGLAAVVLSYPIALFLTRTTSRWKGVLIALAIAPLLTSAVARTFGWMAILGDQGVINAALMNTGLLSSPLRLSNNFLGTSIALVEILMPYAILAMISGFGRINSSLEEAAGSLGASKLKVFLRVTLPLSLPGVFTGFLLVFVLAVSSFVTPKLLGGGRVFILATEVYSEATQTLNWPLASALSVILLVVFGAIVAVYQRLIKRFEG</sequence>
<comment type="similarity">
    <text evidence="2">Belongs to the binding-protein-dependent transport system permease family. CysTW subfamily.</text>
</comment>
<feature type="transmembrane region" description="Helical" evidence="8">
    <location>
        <begin position="271"/>
        <end position="292"/>
    </location>
</feature>
<dbReference type="PROSITE" id="PS50928">
    <property type="entry name" value="ABC_TM1"/>
    <property type="match status" value="1"/>
</dbReference>
<proteinExistence type="inferred from homology"/>
<feature type="transmembrane region" description="Helical" evidence="8">
    <location>
        <begin position="90"/>
        <end position="111"/>
    </location>
</feature>
<keyword evidence="3 8" id="KW-0813">Transport</keyword>
<feature type="transmembrane region" description="Helical" evidence="8">
    <location>
        <begin position="123"/>
        <end position="144"/>
    </location>
</feature>
<dbReference type="PANTHER" id="PTHR42929">
    <property type="entry name" value="INNER MEMBRANE ABC TRANSPORTER PERMEASE PROTEIN YDCU-RELATED-RELATED"/>
    <property type="match status" value="1"/>
</dbReference>
<dbReference type="AlphaFoldDB" id="A0A147ER09"/>
<dbReference type="PATRIC" id="fig|1079994.3.peg.363"/>
<reference evidence="10 11" key="1">
    <citation type="journal article" date="2016" name="Front. Microbiol.">
        <title>Genomic Resource of Rice Seed Associated Bacteria.</title>
        <authorList>
            <person name="Midha S."/>
            <person name="Bansal K."/>
            <person name="Sharma S."/>
            <person name="Kumar N."/>
            <person name="Patil P.P."/>
            <person name="Chaudhry V."/>
            <person name="Patil P.B."/>
        </authorList>
    </citation>
    <scope>NUCLEOTIDE SEQUENCE [LARGE SCALE GENOMIC DNA]</scope>
    <source>
        <strain evidence="10 11">NS354</strain>
    </source>
</reference>
<dbReference type="SUPFAM" id="SSF161098">
    <property type="entry name" value="MetI-like"/>
    <property type="match status" value="1"/>
</dbReference>
<dbReference type="EMBL" id="LDRK01000012">
    <property type="protein sequence ID" value="KTR86943.1"/>
    <property type="molecule type" value="Genomic_DNA"/>
</dbReference>